<evidence type="ECO:0000256" key="1">
    <source>
        <dbReference type="SAM" id="MobiDB-lite"/>
    </source>
</evidence>
<dbReference type="Proteomes" id="UP000183567">
    <property type="component" value="Unassembled WGS sequence"/>
</dbReference>
<sequence>TSQAEATHIYTVEHLHYSTSTPVLIHSDPDPLVGSSESQCSKYEMRRSRRYYPYPFRSRPPPLELEFTMKSVGRNHHTDIGLLDVIRGRDIFLKGLSSLSDDTITLVASAKHAARENIRLKIIQLGWEIQEAEYNKRILKALEQDEKKRLDMAELDFRLFRKLLVDRDLPALEQDVEYLTAVHDSEIEYLASADEQLFQMSDISLLASQYVTHRLLLKSSDTEYEPGEGEQDDDLDDFSGDGVEATY</sequence>
<evidence type="ECO:0000313" key="2">
    <source>
        <dbReference type="EMBL" id="OJA15871.1"/>
    </source>
</evidence>
<comment type="caution">
    <text evidence="2">The sequence shown here is derived from an EMBL/GenBank/DDBJ whole genome shotgun (WGS) entry which is preliminary data.</text>
</comment>
<organism evidence="2 3">
    <name type="scientific">Rhizopogon vesiculosus</name>
    <dbReference type="NCBI Taxonomy" id="180088"/>
    <lineage>
        <taxon>Eukaryota</taxon>
        <taxon>Fungi</taxon>
        <taxon>Dikarya</taxon>
        <taxon>Basidiomycota</taxon>
        <taxon>Agaricomycotina</taxon>
        <taxon>Agaricomycetes</taxon>
        <taxon>Agaricomycetidae</taxon>
        <taxon>Boletales</taxon>
        <taxon>Suillineae</taxon>
        <taxon>Rhizopogonaceae</taxon>
        <taxon>Rhizopogon</taxon>
    </lineage>
</organism>
<dbReference type="EMBL" id="LVVM01002823">
    <property type="protein sequence ID" value="OJA15871.1"/>
    <property type="molecule type" value="Genomic_DNA"/>
</dbReference>
<gene>
    <name evidence="2" type="ORF">AZE42_11010</name>
</gene>
<name>A0A1J8Q5C6_9AGAM</name>
<evidence type="ECO:0000313" key="3">
    <source>
        <dbReference type="Proteomes" id="UP000183567"/>
    </source>
</evidence>
<feature type="non-terminal residue" evidence="2">
    <location>
        <position position="1"/>
    </location>
</feature>
<proteinExistence type="predicted"/>
<dbReference type="AlphaFoldDB" id="A0A1J8Q5C6"/>
<reference evidence="2 3" key="1">
    <citation type="submission" date="2016-03" db="EMBL/GenBank/DDBJ databases">
        <title>Comparative genomics of the ectomycorrhizal sister species Rhizopogon vinicolor and Rhizopogon vesiculosus (Basidiomycota: Boletales) reveals a divergence of the mating type B locus.</title>
        <authorList>
            <person name="Mujic A.B."/>
            <person name="Kuo A."/>
            <person name="Tritt A."/>
            <person name="Lipzen A."/>
            <person name="Chen C."/>
            <person name="Johnson J."/>
            <person name="Sharma A."/>
            <person name="Barry K."/>
            <person name="Grigoriev I.V."/>
            <person name="Spatafora J.W."/>
        </authorList>
    </citation>
    <scope>NUCLEOTIDE SEQUENCE [LARGE SCALE GENOMIC DNA]</scope>
    <source>
        <strain evidence="2 3">AM-OR11-056</strain>
    </source>
</reference>
<feature type="compositionally biased region" description="Acidic residues" evidence="1">
    <location>
        <begin position="222"/>
        <end position="239"/>
    </location>
</feature>
<protein>
    <submittedName>
        <fullName evidence="2">Uncharacterized protein</fullName>
    </submittedName>
</protein>
<keyword evidence="3" id="KW-1185">Reference proteome</keyword>
<accession>A0A1J8Q5C6</accession>
<feature type="region of interest" description="Disordered" evidence="1">
    <location>
        <begin position="221"/>
        <end position="247"/>
    </location>
</feature>
<dbReference type="OrthoDB" id="2676650at2759"/>